<gene>
    <name evidence="1" type="ORF">PPENT_87.1.T0930161</name>
</gene>
<dbReference type="Proteomes" id="UP000689195">
    <property type="component" value="Unassembled WGS sequence"/>
</dbReference>
<evidence type="ECO:0000313" key="2">
    <source>
        <dbReference type="Proteomes" id="UP000689195"/>
    </source>
</evidence>
<dbReference type="AlphaFoldDB" id="A0A8S1WMC1"/>
<comment type="caution">
    <text evidence="1">The sequence shown here is derived from an EMBL/GenBank/DDBJ whole genome shotgun (WGS) entry which is preliminary data.</text>
</comment>
<accession>A0A8S1WMC1</accession>
<dbReference type="EMBL" id="CAJJDO010000093">
    <property type="protein sequence ID" value="CAD8189339.1"/>
    <property type="molecule type" value="Genomic_DNA"/>
</dbReference>
<keyword evidence="2" id="KW-1185">Reference proteome</keyword>
<organism evidence="1 2">
    <name type="scientific">Paramecium pentaurelia</name>
    <dbReference type="NCBI Taxonomy" id="43138"/>
    <lineage>
        <taxon>Eukaryota</taxon>
        <taxon>Sar</taxon>
        <taxon>Alveolata</taxon>
        <taxon>Ciliophora</taxon>
        <taxon>Intramacronucleata</taxon>
        <taxon>Oligohymenophorea</taxon>
        <taxon>Peniculida</taxon>
        <taxon>Parameciidae</taxon>
        <taxon>Paramecium</taxon>
    </lineage>
</organism>
<sequence>MDLLISYLGTSNWIRCIILNNDEDLFISILRQRKEWICQQIITDHSSDVHQLSLNEKQIQGISWESHKLISLIEQSESDNI</sequence>
<name>A0A8S1WMC1_9CILI</name>
<evidence type="ECO:0000313" key="1">
    <source>
        <dbReference type="EMBL" id="CAD8189339.1"/>
    </source>
</evidence>
<proteinExistence type="predicted"/>
<dbReference type="OrthoDB" id="6252103at2759"/>
<protein>
    <submittedName>
        <fullName evidence="1">Uncharacterized protein</fullName>
    </submittedName>
</protein>
<reference evidence="1" key="1">
    <citation type="submission" date="2021-01" db="EMBL/GenBank/DDBJ databases">
        <authorList>
            <consortium name="Genoscope - CEA"/>
            <person name="William W."/>
        </authorList>
    </citation>
    <scope>NUCLEOTIDE SEQUENCE</scope>
</reference>